<protein>
    <submittedName>
        <fullName evidence="6">Grina-prov protein</fullName>
    </submittedName>
</protein>
<accession>A0AAV9XX12</accession>
<feature type="transmembrane region" description="Helical" evidence="5">
    <location>
        <begin position="187"/>
        <end position="208"/>
    </location>
</feature>
<keyword evidence="7" id="KW-1185">Reference proteome</keyword>
<dbReference type="PANTHER" id="PTHR23291">
    <property type="entry name" value="BAX INHIBITOR-RELATED"/>
    <property type="match status" value="1"/>
</dbReference>
<evidence type="ECO:0000256" key="5">
    <source>
        <dbReference type="RuleBase" id="RU004379"/>
    </source>
</evidence>
<comment type="similarity">
    <text evidence="5">Belongs to the BI1 family.</text>
</comment>
<feature type="transmembrane region" description="Helical" evidence="5">
    <location>
        <begin position="69"/>
        <end position="91"/>
    </location>
</feature>
<reference evidence="6 7" key="1">
    <citation type="submission" date="2023-10" db="EMBL/GenBank/DDBJ databases">
        <title>Comparative genomics analysis reveals potential genetic determinants of host preference in Cryptosporidium xiaoi.</title>
        <authorList>
            <person name="Xiao L."/>
            <person name="Li J."/>
        </authorList>
    </citation>
    <scope>NUCLEOTIDE SEQUENCE [LARGE SCALE GENOMIC DNA]</scope>
    <source>
        <strain evidence="6 7">52996</strain>
    </source>
</reference>
<feature type="transmembrane region" description="Helical" evidence="5">
    <location>
        <begin position="103"/>
        <end position="123"/>
    </location>
</feature>
<name>A0AAV9XX12_9CRYT</name>
<evidence type="ECO:0000256" key="1">
    <source>
        <dbReference type="ARBA" id="ARBA00004141"/>
    </source>
</evidence>
<comment type="caution">
    <text evidence="6">The sequence shown here is derived from an EMBL/GenBank/DDBJ whole genome shotgun (WGS) entry which is preliminary data.</text>
</comment>
<proteinExistence type="inferred from homology"/>
<dbReference type="EMBL" id="JAWDEY010000013">
    <property type="protein sequence ID" value="KAK6589268.1"/>
    <property type="molecule type" value="Genomic_DNA"/>
</dbReference>
<feature type="transmembrane region" description="Helical" evidence="5">
    <location>
        <begin position="128"/>
        <end position="148"/>
    </location>
</feature>
<evidence type="ECO:0000256" key="3">
    <source>
        <dbReference type="ARBA" id="ARBA00022989"/>
    </source>
</evidence>
<dbReference type="Proteomes" id="UP001311799">
    <property type="component" value="Unassembled WGS sequence"/>
</dbReference>
<sequence>MPTTYYQDCADDDLDSLEGQYGEYSLNLRMGFIRRVYALVLFQILIDIALTSIFIYYKPQILSFLTENMLLFSAPLTIIFLTVILHFISYFVPSLLTSYPTNIIFFVALTIFEAFTVAFFCFLVNQKYVLLALLITSVSVIGLTLFAFQTKHDFTSYYMYIFYGMIALFVFSLIYVFFPTSRIIELIISPIGAILFSFSLVSTTQSVIGDKKYIFYEDSYVSAALTIRSEIINIFIYVLRFIMEINRDTS</sequence>
<keyword evidence="2 5" id="KW-0812">Transmembrane</keyword>
<feature type="transmembrane region" description="Helical" evidence="5">
    <location>
        <begin position="220"/>
        <end position="242"/>
    </location>
</feature>
<evidence type="ECO:0000313" key="7">
    <source>
        <dbReference type="Proteomes" id="UP001311799"/>
    </source>
</evidence>
<gene>
    <name evidence="6" type="ORF">RS030_213276</name>
</gene>
<evidence type="ECO:0000256" key="2">
    <source>
        <dbReference type="ARBA" id="ARBA00022692"/>
    </source>
</evidence>
<dbReference type="InterPro" id="IPR006214">
    <property type="entry name" value="Bax_inhibitor_1-related"/>
</dbReference>
<organism evidence="6 7">
    <name type="scientific">Cryptosporidium xiaoi</name>
    <dbReference type="NCBI Taxonomy" id="659607"/>
    <lineage>
        <taxon>Eukaryota</taxon>
        <taxon>Sar</taxon>
        <taxon>Alveolata</taxon>
        <taxon>Apicomplexa</taxon>
        <taxon>Conoidasida</taxon>
        <taxon>Coccidia</taxon>
        <taxon>Eucoccidiorida</taxon>
        <taxon>Eimeriorina</taxon>
        <taxon>Cryptosporidiidae</taxon>
        <taxon>Cryptosporidium</taxon>
    </lineage>
</organism>
<keyword evidence="3 5" id="KW-1133">Transmembrane helix</keyword>
<comment type="subcellular location">
    <subcellularLocation>
        <location evidence="1">Membrane</location>
        <topology evidence="1">Multi-pass membrane protein</topology>
    </subcellularLocation>
</comment>
<dbReference type="Pfam" id="PF01027">
    <property type="entry name" value="Bax1-I"/>
    <property type="match status" value="1"/>
</dbReference>
<keyword evidence="4 5" id="KW-0472">Membrane</keyword>
<dbReference type="GO" id="GO:0016020">
    <property type="term" value="C:membrane"/>
    <property type="evidence" value="ECO:0007669"/>
    <property type="project" value="UniProtKB-SubCell"/>
</dbReference>
<dbReference type="AlphaFoldDB" id="A0AAV9XX12"/>
<evidence type="ECO:0000313" key="6">
    <source>
        <dbReference type="EMBL" id="KAK6589268.1"/>
    </source>
</evidence>
<feature type="transmembrane region" description="Helical" evidence="5">
    <location>
        <begin position="36"/>
        <end position="57"/>
    </location>
</feature>
<evidence type="ECO:0000256" key="4">
    <source>
        <dbReference type="ARBA" id="ARBA00023136"/>
    </source>
</evidence>
<feature type="transmembrane region" description="Helical" evidence="5">
    <location>
        <begin position="160"/>
        <end position="178"/>
    </location>
</feature>
<dbReference type="PANTHER" id="PTHR23291:SF50">
    <property type="entry name" value="PROTEIN LIFEGUARD 4"/>
    <property type="match status" value="1"/>
</dbReference>